<name>A0ABV2WPW1_9NOCA</name>
<proteinExistence type="predicted"/>
<evidence type="ECO:0008006" key="5">
    <source>
        <dbReference type="Google" id="ProtNLM"/>
    </source>
</evidence>
<keyword evidence="2" id="KW-0472">Membrane</keyword>
<evidence type="ECO:0000256" key="2">
    <source>
        <dbReference type="SAM" id="Phobius"/>
    </source>
</evidence>
<keyword evidence="2" id="KW-1133">Transmembrane helix</keyword>
<comment type="caution">
    <text evidence="3">The sequence shown here is derived from an EMBL/GenBank/DDBJ whole genome shotgun (WGS) entry which is preliminary data.</text>
</comment>
<keyword evidence="2" id="KW-0812">Transmembrane</keyword>
<feature type="region of interest" description="Disordered" evidence="1">
    <location>
        <begin position="1"/>
        <end position="81"/>
    </location>
</feature>
<accession>A0ABV2WPW1</accession>
<feature type="compositionally biased region" description="Low complexity" evidence="1">
    <location>
        <begin position="31"/>
        <end position="50"/>
    </location>
</feature>
<keyword evidence="4" id="KW-1185">Reference proteome</keyword>
<evidence type="ECO:0000256" key="1">
    <source>
        <dbReference type="SAM" id="MobiDB-lite"/>
    </source>
</evidence>
<feature type="transmembrane region" description="Helical" evidence="2">
    <location>
        <begin position="93"/>
        <end position="113"/>
    </location>
</feature>
<dbReference type="EMBL" id="JBEYBF010000008">
    <property type="protein sequence ID" value="MEU1952919.1"/>
    <property type="molecule type" value="Genomic_DNA"/>
</dbReference>
<evidence type="ECO:0000313" key="3">
    <source>
        <dbReference type="EMBL" id="MEU1952919.1"/>
    </source>
</evidence>
<protein>
    <recommendedName>
        <fullName evidence="5">Mce-associated membrane protein</fullName>
    </recommendedName>
</protein>
<dbReference type="Proteomes" id="UP001550628">
    <property type="component" value="Unassembled WGS sequence"/>
</dbReference>
<sequence>MTERTETQDPAGRTTPPASGKRPSRDEAADDNGAPAARPGGAVAREAGTADADEHTATADAPRAKPAAGDTDAGSGGRRTGRMLVIRRPGARSLPLLAAMLLAIAFAVLWGTGDPTGELGDLRDELAADRQAEQIAGDYALGASQVEHTDLETWRRALRDRVTPQLAAELSAAVDVVGPWLAQMEYRSTATVLAAKVTGRDGDLYTVQAFVEMRSTSRQAPEGVTATAAYTLTLNRAAHWTVTDVSGSGPAAGAGETTPGSGLPPR</sequence>
<dbReference type="RefSeq" id="WP_356953925.1">
    <property type="nucleotide sequence ID" value="NZ_JBEYBD010000001.1"/>
</dbReference>
<reference evidence="3 4" key="1">
    <citation type="submission" date="2024-06" db="EMBL/GenBank/DDBJ databases">
        <title>The Natural Products Discovery Center: Release of the First 8490 Sequenced Strains for Exploring Actinobacteria Biosynthetic Diversity.</title>
        <authorList>
            <person name="Kalkreuter E."/>
            <person name="Kautsar S.A."/>
            <person name="Yang D."/>
            <person name="Bader C.D."/>
            <person name="Teijaro C.N."/>
            <person name="Fluegel L."/>
            <person name="Davis C.M."/>
            <person name="Simpson J.R."/>
            <person name="Lauterbach L."/>
            <person name="Steele A.D."/>
            <person name="Gui C."/>
            <person name="Meng S."/>
            <person name="Li G."/>
            <person name="Viehrig K."/>
            <person name="Ye F."/>
            <person name="Su P."/>
            <person name="Kiefer A.F."/>
            <person name="Nichols A."/>
            <person name="Cepeda A.J."/>
            <person name="Yan W."/>
            <person name="Fan B."/>
            <person name="Jiang Y."/>
            <person name="Adhikari A."/>
            <person name="Zheng C.-J."/>
            <person name="Schuster L."/>
            <person name="Cowan T.M."/>
            <person name="Smanski M.J."/>
            <person name="Chevrette M.G."/>
            <person name="De Carvalho L.P.S."/>
            <person name="Shen B."/>
        </authorList>
    </citation>
    <scope>NUCLEOTIDE SEQUENCE [LARGE SCALE GENOMIC DNA]</scope>
    <source>
        <strain evidence="3 4">NPDC019708</strain>
    </source>
</reference>
<feature type="compositionally biased region" description="Low complexity" evidence="1">
    <location>
        <begin position="246"/>
        <end position="266"/>
    </location>
</feature>
<evidence type="ECO:0000313" key="4">
    <source>
        <dbReference type="Proteomes" id="UP001550628"/>
    </source>
</evidence>
<feature type="region of interest" description="Disordered" evidence="1">
    <location>
        <begin position="244"/>
        <end position="266"/>
    </location>
</feature>
<gene>
    <name evidence="3" type="ORF">ABZ510_13735</name>
</gene>
<organism evidence="3 4">
    <name type="scientific">Nocardia rhamnosiphila</name>
    <dbReference type="NCBI Taxonomy" id="426716"/>
    <lineage>
        <taxon>Bacteria</taxon>
        <taxon>Bacillati</taxon>
        <taxon>Actinomycetota</taxon>
        <taxon>Actinomycetes</taxon>
        <taxon>Mycobacteriales</taxon>
        <taxon>Nocardiaceae</taxon>
        <taxon>Nocardia</taxon>
    </lineage>
</organism>
<feature type="compositionally biased region" description="Low complexity" evidence="1">
    <location>
        <begin position="58"/>
        <end position="68"/>
    </location>
</feature>